<reference evidence="2 3" key="1">
    <citation type="submission" date="2008-12" db="EMBL/GenBank/DDBJ databases">
        <authorList>
            <person name="Fulton L."/>
            <person name="Clifton S."/>
            <person name="Fulton B."/>
            <person name="Xu J."/>
            <person name="Minx P."/>
            <person name="Pepin K.H."/>
            <person name="Johnson M."/>
            <person name="Bhonagiri V."/>
            <person name="Nash W.E."/>
            <person name="Mardis E.R."/>
            <person name="Wilson R.K."/>
        </authorList>
    </citation>
    <scope>NUCLEOTIDE SEQUENCE [LARGE SCALE GENOMIC DNA]</scope>
    <source>
        <strain evidence="2 3">DSM 14838</strain>
    </source>
</reference>
<evidence type="ECO:0000256" key="1">
    <source>
        <dbReference type="SAM" id="MobiDB-lite"/>
    </source>
</evidence>
<reference evidence="2 3" key="2">
    <citation type="submission" date="2009-01" db="EMBL/GenBank/DDBJ databases">
        <title>Draft genome sequence of Bacteroides cellulosilyticus (DSM 14838).</title>
        <authorList>
            <person name="Sudarsanam P."/>
            <person name="Ley R."/>
            <person name="Guruge J."/>
            <person name="Turnbaugh P.J."/>
            <person name="Mahowald M."/>
            <person name="Liep D."/>
            <person name="Gordon J."/>
        </authorList>
    </citation>
    <scope>NUCLEOTIDE SEQUENCE [LARGE SCALE GENOMIC DNA]</scope>
    <source>
        <strain evidence="2 3">DSM 14838</strain>
    </source>
</reference>
<comment type="caution">
    <text evidence="2">The sequence shown here is derived from an EMBL/GenBank/DDBJ whole genome shotgun (WGS) entry which is preliminary data.</text>
</comment>
<sequence length="51" mass="6245">MNRELGRAERLKERKEHFSQKPTERRYLHKLGHSYFTSTNDALQILFFHAR</sequence>
<accession>E2NBQ9</accession>
<name>E2NBQ9_9BACE</name>
<dbReference type="Proteomes" id="UP000003711">
    <property type="component" value="Unassembled WGS sequence"/>
</dbReference>
<organism evidence="2 3">
    <name type="scientific">Bacteroides cellulosilyticus DSM 14838</name>
    <dbReference type="NCBI Taxonomy" id="537012"/>
    <lineage>
        <taxon>Bacteria</taxon>
        <taxon>Pseudomonadati</taxon>
        <taxon>Bacteroidota</taxon>
        <taxon>Bacteroidia</taxon>
        <taxon>Bacteroidales</taxon>
        <taxon>Bacteroidaceae</taxon>
        <taxon>Bacteroides</taxon>
    </lineage>
</organism>
<gene>
    <name evidence="2" type="ORF">BACCELL_01716</name>
</gene>
<protein>
    <submittedName>
        <fullName evidence="2">Uncharacterized protein</fullName>
    </submittedName>
</protein>
<dbReference type="AlphaFoldDB" id="E2NBQ9"/>
<dbReference type="EMBL" id="ACCH01000139">
    <property type="protein sequence ID" value="EEF90645.1"/>
    <property type="molecule type" value="Genomic_DNA"/>
</dbReference>
<evidence type="ECO:0000313" key="2">
    <source>
        <dbReference type="EMBL" id="EEF90645.1"/>
    </source>
</evidence>
<dbReference type="HOGENOM" id="CLU_3095317_0_0_10"/>
<evidence type="ECO:0000313" key="3">
    <source>
        <dbReference type="Proteomes" id="UP000003711"/>
    </source>
</evidence>
<proteinExistence type="predicted"/>
<feature type="region of interest" description="Disordered" evidence="1">
    <location>
        <begin position="1"/>
        <end position="23"/>
    </location>
</feature>